<evidence type="ECO:0000313" key="7">
    <source>
        <dbReference type="EMBL" id="AWL10322.1"/>
    </source>
</evidence>
<dbReference type="KEGG" id="psez:HME7025_02482"/>
<dbReference type="AlphaFoldDB" id="A0A2S2DYE9"/>
<evidence type="ECO:0000256" key="1">
    <source>
        <dbReference type="ARBA" id="ARBA00004418"/>
    </source>
</evidence>
<dbReference type="PANTHER" id="PTHR39210:SF1">
    <property type="entry name" value="HEPARIN-SULFATE LYASE"/>
    <property type="match status" value="1"/>
</dbReference>
<dbReference type="OrthoDB" id="7335480at2"/>
<keyword evidence="2" id="KW-0732">Signal</keyword>
<dbReference type="InterPro" id="IPR008929">
    <property type="entry name" value="Chondroitin_lyas"/>
</dbReference>
<feature type="domain" description="Heparinase II/III-like C-terminal" evidence="5">
    <location>
        <begin position="316"/>
        <end position="504"/>
    </location>
</feature>
<dbReference type="EMBL" id="CP029346">
    <property type="protein sequence ID" value="AWL10322.1"/>
    <property type="molecule type" value="Genomic_DNA"/>
</dbReference>
<evidence type="ECO:0000259" key="5">
    <source>
        <dbReference type="Pfam" id="PF07940"/>
    </source>
</evidence>
<dbReference type="Proteomes" id="UP000245468">
    <property type="component" value="Chromosome"/>
</dbReference>
<dbReference type="InterPro" id="IPR031680">
    <property type="entry name" value="Hepar_II_III_N"/>
</dbReference>
<evidence type="ECO:0000259" key="6">
    <source>
        <dbReference type="Pfam" id="PF16889"/>
    </source>
</evidence>
<protein>
    <submittedName>
        <fullName evidence="7">Uncharacterized protein</fullName>
    </submittedName>
</protein>
<gene>
    <name evidence="7" type="ORF">HME7025_02482</name>
</gene>
<dbReference type="Gene3D" id="2.70.98.70">
    <property type="match status" value="1"/>
</dbReference>
<dbReference type="SUPFAM" id="SSF48230">
    <property type="entry name" value="Chondroitin AC/alginate lyase"/>
    <property type="match status" value="1"/>
</dbReference>
<sequence>MWRKISLLFHTIKFLKPTQLIGRFIHFLPRSILEVSIHPKISTETSYQGFIAKQSSTQDLDCFTFLSETNCLSSIGWDHPEVSKLWRYNLHYFDFINSSYVEQDSRVQKELDLIHQWIDENPFGKGTAWEPYPSSLRIINWIKWHWRTKSLTDKALTSLWNQVRYLGDRPEYHLLGNHLFINAKALIFAGVFFKGLEAQKYLNQGLEILNQELNEQFLEDGAHFELSPMYHALGMEDLLDLFAICHANIPTFPRGEVAQKIQLGLTWLQLMSYAHGELAHFNDCANGIAPSLDQLESFAFDLGIQVNKMEGESTTRLLKSSGFFVSASKGFKMIADVGEIGPTYLPGHAHADTLSFELALHGERVIVNSGTSLYGLSQERLRQRSTSAHSTVEINGENSSEVWSGFRVARRAEPMDLDCNQEGVDFTLACSHTGYQRFSKDIIHRRTWTKQGAILTVKDQVLGKIASAKARYFLHPEITVREEDQVLYLDKNGKNLAVLKASDGVNEIPILQKKSSYHPIFGLSVPTICLEIALTESQEIILNVTF</sequence>
<keyword evidence="8" id="KW-1185">Reference proteome</keyword>
<dbReference type="Gene3D" id="1.50.10.100">
    <property type="entry name" value="Chondroitin AC/alginate lyase"/>
    <property type="match status" value="1"/>
</dbReference>
<evidence type="ECO:0000313" key="8">
    <source>
        <dbReference type="Proteomes" id="UP000245468"/>
    </source>
</evidence>
<dbReference type="InterPro" id="IPR012480">
    <property type="entry name" value="Hepar_II_III_C"/>
</dbReference>
<keyword evidence="4" id="KW-0456">Lyase</keyword>
<dbReference type="GO" id="GO:0042597">
    <property type="term" value="C:periplasmic space"/>
    <property type="evidence" value="ECO:0007669"/>
    <property type="project" value="UniProtKB-SubCell"/>
</dbReference>
<dbReference type="RefSeq" id="WP_109324514.1">
    <property type="nucleotide sequence ID" value="NZ_CP029346.1"/>
</dbReference>
<reference evidence="8" key="1">
    <citation type="submission" date="2018-05" db="EMBL/GenBank/DDBJ databases">
        <title>Pseudarcicella sp. HME7025 Genome sequencing and assembly.</title>
        <authorList>
            <person name="Kim H."/>
            <person name="Kang H."/>
            <person name="Joh K."/>
        </authorList>
    </citation>
    <scope>NUCLEOTIDE SEQUENCE [LARGE SCALE GENOMIC DNA]</scope>
    <source>
        <strain evidence="8">HME7025</strain>
    </source>
</reference>
<organism evidence="7 8">
    <name type="scientific">Aquirufa nivalisilvae</name>
    <dbReference type="NCBI Taxonomy" id="2516557"/>
    <lineage>
        <taxon>Bacteria</taxon>
        <taxon>Pseudomonadati</taxon>
        <taxon>Bacteroidota</taxon>
        <taxon>Cytophagia</taxon>
        <taxon>Cytophagales</taxon>
        <taxon>Flectobacillaceae</taxon>
        <taxon>Aquirufa</taxon>
    </lineage>
</organism>
<dbReference type="PANTHER" id="PTHR39210">
    <property type="entry name" value="HEPARIN-SULFATE LYASE"/>
    <property type="match status" value="1"/>
</dbReference>
<feature type="domain" description="Heparin-sulfate lyase N-terminal" evidence="6">
    <location>
        <begin position="73"/>
        <end position="283"/>
    </location>
</feature>
<proteinExistence type="predicted"/>
<accession>A0A2S2DYE9</accession>
<dbReference type="Pfam" id="PF07940">
    <property type="entry name" value="Hepar_II_III_C"/>
    <property type="match status" value="1"/>
</dbReference>
<dbReference type="GO" id="GO:0016829">
    <property type="term" value="F:lyase activity"/>
    <property type="evidence" value="ECO:0007669"/>
    <property type="project" value="UniProtKB-KW"/>
</dbReference>
<comment type="subcellular location">
    <subcellularLocation>
        <location evidence="1">Periplasm</location>
    </subcellularLocation>
</comment>
<evidence type="ECO:0000256" key="3">
    <source>
        <dbReference type="ARBA" id="ARBA00022764"/>
    </source>
</evidence>
<evidence type="ECO:0000256" key="4">
    <source>
        <dbReference type="ARBA" id="ARBA00023239"/>
    </source>
</evidence>
<dbReference type="Pfam" id="PF16889">
    <property type="entry name" value="Hepar_II_III_N"/>
    <property type="match status" value="1"/>
</dbReference>
<evidence type="ECO:0000256" key="2">
    <source>
        <dbReference type="ARBA" id="ARBA00022729"/>
    </source>
</evidence>
<name>A0A2S2DYE9_9BACT</name>
<keyword evidence="3" id="KW-0574">Periplasm</keyword>